<dbReference type="Proteomes" id="UP001189429">
    <property type="component" value="Unassembled WGS sequence"/>
</dbReference>
<accession>A0ABN9W0H5</accession>
<evidence type="ECO:0000256" key="1">
    <source>
        <dbReference type="SAM" id="MobiDB-lite"/>
    </source>
</evidence>
<evidence type="ECO:0000313" key="3">
    <source>
        <dbReference type="EMBL" id="CAK0879381.1"/>
    </source>
</evidence>
<gene>
    <name evidence="3" type="ORF">PCOR1329_LOCUS62823</name>
</gene>
<feature type="region of interest" description="Disordered" evidence="1">
    <location>
        <begin position="1"/>
        <end position="23"/>
    </location>
</feature>
<protein>
    <submittedName>
        <fullName evidence="3">Uncharacterized protein</fullName>
    </submittedName>
</protein>
<name>A0ABN9W0H5_9DINO</name>
<reference evidence="3" key="1">
    <citation type="submission" date="2023-10" db="EMBL/GenBank/DDBJ databases">
        <authorList>
            <person name="Chen Y."/>
            <person name="Shah S."/>
            <person name="Dougan E. K."/>
            <person name="Thang M."/>
            <person name="Chan C."/>
        </authorList>
    </citation>
    <scope>NUCLEOTIDE SEQUENCE [LARGE SCALE GENOMIC DNA]</scope>
</reference>
<evidence type="ECO:0000256" key="2">
    <source>
        <dbReference type="SAM" id="Phobius"/>
    </source>
</evidence>
<evidence type="ECO:0000313" key="4">
    <source>
        <dbReference type="Proteomes" id="UP001189429"/>
    </source>
</evidence>
<proteinExistence type="predicted"/>
<dbReference type="EMBL" id="CAUYUJ010017948">
    <property type="protein sequence ID" value="CAK0879381.1"/>
    <property type="molecule type" value="Genomic_DNA"/>
</dbReference>
<feature type="transmembrane region" description="Helical" evidence="2">
    <location>
        <begin position="73"/>
        <end position="96"/>
    </location>
</feature>
<keyword evidence="4" id="KW-1185">Reference proteome</keyword>
<sequence length="153" mass="17002">MARKGPNRIPTGSQQGAGRLRPPCALSFPSEAASVDSKDIDDAVLQMAMAMSEEDEKQTDPARAKTQDSGFEWSSLVSVFWTILIVYSFGSSFIALSQGRVQDRTGGEFTAYDFFDNIFAFKEWSFEYTLGFDPFKVWAQMTGKAPEPTDLDL</sequence>
<keyword evidence="2" id="KW-0472">Membrane</keyword>
<keyword evidence="2" id="KW-0812">Transmembrane</keyword>
<keyword evidence="2" id="KW-1133">Transmembrane helix</keyword>
<comment type="caution">
    <text evidence="3">The sequence shown here is derived from an EMBL/GenBank/DDBJ whole genome shotgun (WGS) entry which is preliminary data.</text>
</comment>
<organism evidence="3 4">
    <name type="scientific">Prorocentrum cordatum</name>
    <dbReference type="NCBI Taxonomy" id="2364126"/>
    <lineage>
        <taxon>Eukaryota</taxon>
        <taxon>Sar</taxon>
        <taxon>Alveolata</taxon>
        <taxon>Dinophyceae</taxon>
        <taxon>Prorocentrales</taxon>
        <taxon>Prorocentraceae</taxon>
        <taxon>Prorocentrum</taxon>
    </lineage>
</organism>